<protein>
    <submittedName>
        <fullName evidence="3">MbtH family protein</fullName>
    </submittedName>
</protein>
<keyword evidence="4" id="KW-1185">Reference proteome</keyword>
<dbReference type="InterPro" id="IPR038020">
    <property type="entry name" value="MbtH-like_sf"/>
</dbReference>
<dbReference type="Gene3D" id="3.90.820.10">
    <property type="entry name" value="Structural Genomics, Unknown Function 30-nov-00 1gh9 Mol_id"/>
    <property type="match status" value="1"/>
</dbReference>
<dbReference type="SMART" id="SM00923">
    <property type="entry name" value="MbtH"/>
    <property type="match status" value="1"/>
</dbReference>
<dbReference type="Pfam" id="PF03621">
    <property type="entry name" value="MbtH"/>
    <property type="match status" value="1"/>
</dbReference>
<feature type="domain" description="MbtH-like" evidence="2">
    <location>
        <begin position="3"/>
        <end position="53"/>
    </location>
</feature>
<dbReference type="PANTHER" id="PTHR38444:SF1">
    <property type="entry name" value="ENTEROBACTIN BIOSYNTHESIS PROTEIN YBDZ"/>
    <property type="match status" value="1"/>
</dbReference>
<dbReference type="PANTHER" id="PTHR38444">
    <property type="entry name" value="ENTEROBACTIN BIOSYNTHESIS PROTEIN YBDZ"/>
    <property type="match status" value="1"/>
</dbReference>
<evidence type="ECO:0000313" key="4">
    <source>
        <dbReference type="Proteomes" id="UP001519064"/>
    </source>
</evidence>
<organism evidence="3 4">
    <name type="scientific">Streptomyces oryzae</name>
    <dbReference type="NCBI Taxonomy" id="1434886"/>
    <lineage>
        <taxon>Bacteria</taxon>
        <taxon>Bacillati</taxon>
        <taxon>Actinomycetota</taxon>
        <taxon>Actinomycetes</taxon>
        <taxon>Kitasatosporales</taxon>
        <taxon>Streptomycetaceae</taxon>
        <taxon>Streptomyces</taxon>
    </lineage>
</organism>
<dbReference type="SUPFAM" id="SSF160582">
    <property type="entry name" value="MbtH-like"/>
    <property type="match status" value="1"/>
</dbReference>
<dbReference type="EMBL" id="JADKMA010000076">
    <property type="protein sequence ID" value="MBO8193287.1"/>
    <property type="molecule type" value="Genomic_DNA"/>
</dbReference>
<evidence type="ECO:0000259" key="2">
    <source>
        <dbReference type="SMART" id="SM00923"/>
    </source>
</evidence>
<gene>
    <name evidence="3" type="ORF">ITI46_16680</name>
</gene>
<dbReference type="Proteomes" id="UP001519064">
    <property type="component" value="Unassembled WGS sequence"/>
</dbReference>
<evidence type="ECO:0000313" key="3">
    <source>
        <dbReference type="EMBL" id="MBO8193287.1"/>
    </source>
</evidence>
<proteinExistence type="predicted"/>
<dbReference type="InterPro" id="IPR005153">
    <property type="entry name" value="MbtH-like_dom"/>
</dbReference>
<dbReference type="InterPro" id="IPR037407">
    <property type="entry name" value="MLP_fam"/>
</dbReference>
<feature type="region of interest" description="Disordered" evidence="1">
    <location>
        <begin position="65"/>
        <end position="93"/>
    </location>
</feature>
<name>A0ABS3XD16_9ACTN</name>
<reference evidence="3 4" key="1">
    <citation type="submission" date="2020-11" db="EMBL/GenBank/DDBJ databases">
        <title>Streptomyces spirodelae sp. nov., isolated from duckweed.</title>
        <authorList>
            <person name="Saimee Y."/>
            <person name="Duangmal K."/>
        </authorList>
    </citation>
    <scope>NUCLEOTIDE SEQUENCE [LARGE SCALE GENOMIC DNA]</scope>
    <source>
        <strain evidence="3 4">S16-07</strain>
    </source>
</reference>
<evidence type="ECO:0000256" key="1">
    <source>
        <dbReference type="SAM" id="MobiDB-lite"/>
    </source>
</evidence>
<sequence>MTNPFEDQEAEYLVLINDEHQYSLWPAAIAVPDGWSVVHGKDTRQACLDHVEQHWTDMRPKSLAEAMAAADSATPPETGGPHSQEPPEVTSGV</sequence>
<accession>A0ABS3XD16</accession>
<comment type="caution">
    <text evidence="3">The sequence shown here is derived from an EMBL/GenBank/DDBJ whole genome shotgun (WGS) entry which is preliminary data.</text>
</comment>